<comment type="caution">
    <text evidence="4">The sequence shown here is derived from an EMBL/GenBank/DDBJ whole genome shotgun (WGS) entry which is preliminary data.</text>
</comment>
<evidence type="ECO:0000256" key="2">
    <source>
        <dbReference type="ARBA" id="ARBA00022729"/>
    </source>
</evidence>
<feature type="domain" description="Ig-like" evidence="3">
    <location>
        <begin position="737"/>
        <end position="834"/>
    </location>
</feature>
<reference evidence="4 5" key="1">
    <citation type="submission" date="2017-12" db="EMBL/GenBank/DDBJ databases">
        <title>The draft genome sequence of Brumimicrobium saltpan LHR20.</title>
        <authorList>
            <person name="Do Z.-J."/>
            <person name="Luo H.-R."/>
        </authorList>
    </citation>
    <scope>NUCLEOTIDE SEQUENCE [LARGE SCALE GENOMIC DNA]</scope>
    <source>
        <strain evidence="4 5">LHR20</strain>
    </source>
</reference>
<dbReference type="PROSITE" id="PS50835">
    <property type="entry name" value="IG_LIKE"/>
    <property type="match status" value="1"/>
</dbReference>
<dbReference type="Gene3D" id="2.60.40.4270">
    <property type="entry name" value="Listeria-Bacteroides repeat domain"/>
    <property type="match status" value="1"/>
</dbReference>
<evidence type="ECO:0000259" key="3">
    <source>
        <dbReference type="PROSITE" id="PS50835"/>
    </source>
</evidence>
<evidence type="ECO:0000313" key="4">
    <source>
        <dbReference type="EMBL" id="PKR81160.1"/>
    </source>
</evidence>
<dbReference type="Gene3D" id="2.60.120.260">
    <property type="entry name" value="Galactose-binding domain-like"/>
    <property type="match status" value="1"/>
</dbReference>
<dbReference type="GO" id="GO:0030313">
    <property type="term" value="C:cell envelope"/>
    <property type="evidence" value="ECO:0007669"/>
    <property type="project" value="UniProtKB-SubCell"/>
</dbReference>
<dbReference type="Proteomes" id="UP000236654">
    <property type="component" value="Unassembled WGS sequence"/>
</dbReference>
<dbReference type="NCBIfam" id="TIGR02543">
    <property type="entry name" value="List_Bact_rpt"/>
    <property type="match status" value="1"/>
</dbReference>
<protein>
    <recommendedName>
        <fullName evidence="3">Ig-like domain-containing protein</fullName>
    </recommendedName>
</protein>
<dbReference type="RefSeq" id="WP_101334120.1">
    <property type="nucleotide sequence ID" value="NZ_PJNI01000005.1"/>
</dbReference>
<keyword evidence="5" id="KW-1185">Reference proteome</keyword>
<name>A0A2I0R440_9FLAO</name>
<dbReference type="EMBL" id="PJNI01000005">
    <property type="protein sequence ID" value="PKR81160.1"/>
    <property type="molecule type" value="Genomic_DNA"/>
</dbReference>
<dbReference type="Pfam" id="PF09479">
    <property type="entry name" value="Flg_new"/>
    <property type="match status" value="1"/>
</dbReference>
<gene>
    <name evidence="4" type="ORF">CW751_06135</name>
</gene>
<proteinExistence type="predicted"/>
<dbReference type="InterPro" id="IPR007110">
    <property type="entry name" value="Ig-like_dom"/>
</dbReference>
<evidence type="ECO:0000256" key="1">
    <source>
        <dbReference type="ARBA" id="ARBA00004196"/>
    </source>
</evidence>
<keyword evidence="2" id="KW-0732">Signal</keyword>
<evidence type="ECO:0000313" key="5">
    <source>
        <dbReference type="Proteomes" id="UP000236654"/>
    </source>
</evidence>
<dbReference type="SUPFAM" id="SSF81296">
    <property type="entry name" value="E set domains"/>
    <property type="match status" value="1"/>
</dbReference>
<dbReference type="InterPro" id="IPR026444">
    <property type="entry name" value="Secre_tail"/>
</dbReference>
<dbReference type="NCBIfam" id="TIGR04183">
    <property type="entry name" value="Por_Secre_tail"/>
    <property type="match status" value="1"/>
</dbReference>
<dbReference type="InterPro" id="IPR013783">
    <property type="entry name" value="Ig-like_fold"/>
</dbReference>
<dbReference type="Pfam" id="PF18962">
    <property type="entry name" value="Por_Secre_tail"/>
    <property type="match status" value="1"/>
</dbReference>
<dbReference type="InterPro" id="IPR042229">
    <property type="entry name" value="Listeria/Bacterioides_rpt_sf"/>
</dbReference>
<accession>A0A2I0R440</accession>
<dbReference type="InterPro" id="IPR014756">
    <property type="entry name" value="Ig_E-set"/>
</dbReference>
<dbReference type="OrthoDB" id="1652165at2"/>
<dbReference type="InterPro" id="IPR013378">
    <property type="entry name" value="InlB-like_B-rpt"/>
</dbReference>
<dbReference type="CDD" id="cd00102">
    <property type="entry name" value="IPT"/>
    <property type="match status" value="1"/>
</dbReference>
<dbReference type="Gene3D" id="2.60.40.10">
    <property type="entry name" value="Immunoglobulins"/>
    <property type="match status" value="1"/>
</dbReference>
<organism evidence="4 5">
    <name type="scientific">Brumimicrobium salinarum</name>
    <dbReference type="NCBI Taxonomy" id="2058658"/>
    <lineage>
        <taxon>Bacteria</taxon>
        <taxon>Pseudomonadati</taxon>
        <taxon>Bacteroidota</taxon>
        <taxon>Flavobacteriia</taxon>
        <taxon>Flavobacteriales</taxon>
        <taxon>Crocinitomicaceae</taxon>
        <taxon>Brumimicrobium</taxon>
    </lineage>
</organism>
<comment type="subcellular location">
    <subcellularLocation>
        <location evidence="1">Cell envelope</location>
    </subcellularLocation>
</comment>
<sequence length="1544" mass="164734">MKNRIFSLLLLFVSLLVQINWNAFLAQTTIFSEAGGGAFPAGWSGVNNVTTNNIDRGSYYLVDAGNPSDVITTASYDLSAYGSAEFSFNIESFGSGSHGSAIVEVSYDGGTTFTQTYTSPVTTGGYVTHSFSLSSVSNQVVLRISHNATSGRGIRLQNLILEATPPVGPTLVATPTSLAGLDYNLGSGPSAVQTFELTGSNLNGTDAIELLTGTEFEISSDNISFSDYIDLGLLTSVSQTIYVRLKAGLIVGNYNDMILIAGGGVPSANEPVVSLSGEVYEAYDIIFNSNGGTGTMPNQTIVSGATANLNSNTFTRTGYVFAGWSTSASGAVVYADNDAYTMGGTDVTLYAQWDVYVGPCFSMNGPDFPNTSGYTSSGHTDSGGSPTNTIRLASGSTAGSISTTATGVTAGDITLKFRAKGWSASETEVTVTVNGTSQLVTSLSTSFDEVVLTFTSVPADPIIEFSTVSGKRVHIGNVEIICEPIVVCTPIASITSFLPNSGPAGTIISITGSGFTGTTEVKFGTVDATSFTIVDDNTITAEVPAGIGNSETISVFDASACEEVSVDTYSLTTSSGTCSAYPGYTDLFMSEVYDHSPGNGWYLELYNPTSSPIVLTGVYQIERYGELNLTGSHNLIDLVGTVPPMSVFVIQLHSDVTCSGLSVDFQTPGEWGINENDRIRLVKNGTVVDDVSTPNNTGYTIMRDINPSGVAPSDVYPTVGWTTGSNDCSDLGVFTLPPATNIDVTSPTDVSGCSLNMSVTSTTPGVTYSWKFNDPTTNTWLTVNSTNLPGVTITGETTSNLSITGDLAFMEDFQFYCEVSESGCSSASDAAQFNTDSRPIYRSVAGSNGVWSDYTNWEMSFDYITYVPACTYPRDINSSEVIIQAGTYIRLDLTGTDDVTIDKVTIENTGTLEIEANAQLTVNNSVAASDFIVNGTLFDRTNATNVMVFVTGATWELGANGTVIKSNESDVDFYRDVYEGGMANIPATAGWIYRFNNDGDPTVGTIDFFYPNLSFENTTATAYSFGGNFNSFNGSTGFATVKGDFDIGVTGSSTCLVSNANFNVQPMLIYGNMHVDNGSGLVNYNTATTEFGTGFELKGDLLVDGTLSVLSGTTERVFRFTGITDQTVSGAGVIDFYKMTVNKPSGNVLLNRDLQAQNELVMTQGHIFTNANLLELGLSTIQKGILNHSNGYVVGRMRRWFDGTNLGDQTGLYPMGYDDGGLKNRNTKIEFTTASTDGGHLTVEYINVPMGPAGLTIPAANTGGALFDVTTTEDQGYWKIDNEVGKLIDGLYTISCTGEGYTTITDLSKLTLLKRVVLNSPDWFCPAVHLPPTGTILMPTVSREGVSGWSNFGFGSVYDINPLPVTLTSFEVNCFEESARINWSTSSESNSTHFIVEKSRDMISWSTVGELEAAGNSSDIIHYTLVDENPGSGIFYYRLKQVDYNGTSEVFNAISASCEPYNNKVVVYPNPSNGSFSVEVTWGEDTVNSQLQVLDMTGRIIELRDVEINKGVAQFYIERADVQSGTYIVVFSNTELKPIRVIVN</sequence>